<accession>A0A0D2HGB7</accession>
<evidence type="ECO:0000256" key="2">
    <source>
        <dbReference type="SAM" id="Phobius"/>
    </source>
</evidence>
<organism evidence="4 5">
    <name type="scientific">Fonsecaea pedrosoi CBS 271.37</name>
    <dbReference type="NCBI Taxonomy" id="1442368"/>
    <lineage>
        <taxon>Eukaryota</taxon>
        <taxon>Fungi</taxon>
        <taxon>Dikarya</taxon>
        <taxon>Ascomycota</taxon>
        <taxon>Pezizomycotina</taxon>
        <taxon>Eurotiomycetes</taxon>
        <taxon>Chaetothyriomycetidae</taxon>
        <taxon>Chaetothyriales</taxon>
        <taxon>Herpotrichiellaceae</taxon>
        <taxon>Fonsecaea</taxon>
    </lineage>
</organism>
<evidence type="ECO:0000313" key="4">
    <source>
        <dbReference type="EMBL" id="KIW83464.1"/>
    </source>
</evidence>
<protein>
    <recommendedName>
        <fullName evidence="3">DUF1746 domain-containing protein</fullName>
    </recommendedName>
</protein>
<dbReference type="PANTHER" id="PTHR39405:SF1">
    <property type="entry name" value="DSC E3 UBIQUITIN LIGASE COMPLEX SUBUNIT 4"/>
    <property type="match status" value="1"/>
</dbReference>
<feature type="transmembrane region" description="Helical" evidence="2">
    <location>
        <begin position="42"/>
        <end position="64"/>
    </location>
</feature>
<keyword evidence="2" id="KW-0472">Membrane</keyword>
<keyword evidence="2" id="KW-0812">Transmembrane</keyword>
<evidence type="ECO:0000313" key="5">
    <source>
        <dbReference type="Proteomes" id="UP000053029"/>
    </source>
</evidence>
<name>A0A0D2HGB7_9EURO</name>
<dbReference type="AlphaFoldDB" id="A0A0D2HGB7"/>
<proteinExistence type="predicted"/>
<feature type="transmembrane region" description="Helical" evidence="2">
    <location>
        <begin position="76"/>
        <end position="93"/>
    </location>
</feature>
<dbReference type="OrthoDB" id="5428737at2759"/>
<dbReference type="InterPro" id="IPR038967">
    <property type="entry name" value="Dsc4-like"/>
</dbReference>
<dbReference type="VEuPathDB" id="FungiDB:Z517_02709"/>
<dbReference type="HOGENOM" id="CLU_1081960_0_0_1"/>
<evidence type="ECO:0000256" key="1">
    <source>
        <dbReference type="SAM" id="MobiDB-lite"/>
    </source>
</evidence>
<dbReference type="Pfam" id="PF08508">
    <property type="entry name" value="DUF1746"/>
    <property type="match status" value="1"/>
</dbReference>
<reference evidence="4 5" key="1">
    <citation type="submission" date="2015-01" db="EMBL/GenBank/DDBJ databases">
        <title>The Genome Sequence of Fonsecaea pedrosoi CBS 271.37.</title>
        <authorList>
            <consortium name="The Broad Institute Genomics Platform"/>
            <person name="Cuomo C."/>
            <person name="de Hoog S."/>
            <person name="Gorbushina A."/>
            <person name="Stielow B."/>
            <person name="Teixiera M."/>
            <person name="Abouelleil A."/>
            <person name="Chapman S.B."/>
            <person name="Priest M."/>
            <person name="Young S.K."/>
            <person name="Wortman J."/>
            <person name="Nusbaum C."/>
            <person name="Birren B."/>
        </authorList>
    </citation>
    <scope>NUCLEOTIDE SEQUENCE [LARGE SCALE GENOMIC DNA]</scope>
    <source>
        <strain evidence="4 5">CBS 271.37</strain>
    </source>
</reference>
<dbReference type="PANTHER" id="PTHR39405">
    <property type="entry name" value="DSC E3 UBIQUITIN LIGASE COMPLEX SUBUNIT 4"/>
    <property type="match status" value="1"/>
</dbReference>
<dbReference type="GO" id="GO:0032933">
    <property type="term" value="P:SREBP signaling pathway"/>
    <property type="evidence" value="ECO:0007669"/>
    <property type="project" value="InterPro"/>
</dbReference>
<dbReference type="EMBL" id="KN846970">
    <property type="protein sequence ID" value="KIW83464.1"/>
    <property type="molecule type" value="Genomic_DNA"/>
</dbReference>
<feature type="domain" description="DUF1746" evidence="3">
    <location>
        <begin position="38"/>
        <end position="135"/>
    </location>
</feature>
<keyword evidence="5" id="KW-1185">Reference proteome</keyword>
<dbReference type="GeneID" id="25302199"/>
<evidence type="ECO:0000259" key="3">
    <source>
        <dbReference type="Pfam" id="PF08508"/>
    </source>
</evidence>
<dbReference type="InterPro" id="IPR013715">
    <property type="entry name" value="DUF1746"/>
</dbReference>
<dbReference type="GO" id="GO:0044695">
    <property type="term" value="C:Dsc E3 ubiquitin ligase complex"/>
    <property type="evidence" value="ECO:0007669"/>
    <property type="project" value="InterPro"/>
</dbReference>
<sequence length="261" mass="28671">MNNTTENDGSFVPSLTLERRLEIPDQKKHYLDSLLRLLDSLIFVHLGLLYVCDNLTFLLVLRALNQVVHVQHRPAAITPVIVVNLICVVTHLLQNRSGIKRLHGGIIVDFVGEVPRSRTSVLILDLILFSLQLVMLVAGHERQIASGDAVAREESEPQDLESEEAGQLRSRAHAQVEESENGIELQSLLPDGRGENGPAHQKQPESTQDDDDVILLDLKKGIKALLRRPIPVASPTALENAQARASVAAFLRLAAARARAG</sequence>
<feature type="region of interest" description="Disordered" evidence="1">
    <location>
        <begin position="147"/>
        <end position="212"/>
    </location>
</feature>
<dbReference type="Proteomes" id="UP000053029">
    <property type="component" value="Unassembled WGS sequence"/>
</dbReference>
<gene>
    <name evidence="4" type="ORF">Z517_02709</name>
</gene>
<keyword evidence="2" id="KW-1133">Transmembrane helix</keyword>
<dbReference type="GO" id="GO:0005783">
    <property type="term" value="C:endoplasmic reticulum"/>
    <property type="evidence" value="ECO:0007669"/>
    <property type="project" value="TreeGrafter"/>
</dbReference>
<dbReference type="RefSeq" id="XP_013287272.1">
    <property type="nucleotide sequence ID" value="XM_013431818.1"/>
</dbReference>